<evidence type="ECO:0000256" key="2">
    <source>
        <dbReference type="ARBA" id="ARBA00004651"/>
    </source>
</evidence>
<dbReference type="Gene3D" id="1.10.3720.10">
    <property type="entry name" value="MetI-like"/>
    <property type="match status" value="2"/>
</dbReference>
<evidence type="ECO:0000256" key="7">
    <source>
        <dbReference type="ARBA" id="ARBA00022729"/>
    </source>
</evidence>
<evidence type="ECO:0000256" key="4">
    <source>
        <dbReference type="ARBA" id="ARBA00022475"/>
    </source>
</evidence>
<evidence type="ECO:0000256" key="5">
    <source>
        <dbReference type="ARBA" id="ARBA00022525"/>
    </source>
</evidence>
<keyword evidence="4" id="KW-1003">Cell membrane</keyword>
<dbReference type="InterPro" id="IPR033764">
    <property type="entry name" value="Sdr_B"/>
</dbReference>
<proteinExistence type="inferred from homology"/>
<keyword evidence="3 10" id="KW-0813">Transport</keyword>
<sequence>MSTAVEAVDGKDVRLAPAGPRPSLSRARRSLVTAVIFLAPALFLLGVLIGYPVVYSVWRSLFDASGRNFVGGANYVTMFTDPATFLSIRNNVIWVIVAPVTCTVLGLIFAVLMNRIRWASAFKLIVFMPMAISMVASGVIFRTLFQENPDLGAVNAGLVAIHDAVADGAGYPGARPRDGVGLTGTGGAVESGAAVPAGGQQDFPLVGILGATLPGDAATAVPASKAADDEITGTVWLDFVTGGGGVDGELGDGKKGLPGVTVQAVDSAGAVVASAVTGADGTYAISGLDPGDYRVGLPASNFAANYAGVSWLGPTLVTAVIILAYVWIWAGFAMVMIASGLSAMDVSLQEAARVDGASEWQVFRRITAPLLSPVLIVVFITLIINVLKIFDLVYVIPPGSSLPSASVIAVQLWTVSFGGGNDQGLGSALAILLLVLVLPFMIINVRRFRMEREQ</sequence>
<evidence type="ECO:0000256" key="6">
    <source>
        <dbReference type="ARBA" id="ARBA00022692"/>
    </source>
</evidence>
<gene>
    <name evidence="12" type="ORF">GCM10022239_10650</name>
</gene>
<dbReference type="Pfam" id="PF00528">
    <property type="entry name" value="BPD_transp_1"/>
    <property type="match status" value="1"/>
</dbReference>
<comment type="caution">
    <text evidence="12">The sequence shown here is derived from an EMBL/GenBank/DDBJ whole genome shotgun (WGS) entry which is preliminary data.</text>
</comment>
<evidence type="ECO:0000313" key="13">
    <source>
        <dbReference type="Proteomes" id="UP001501004"/>
    </source>
</evidence>
<feature type="transmembrane region" description="Helical" evidence="10">
    <location>
        <begin position="92"/>
        <end position="112"/>
    </location>
</feature>
<dbReference type="RefSeq" id="WP_344754501.1">
    <property type="nucleotide sequence ID" value="NZ_BAABAE010000003.1"/>
</dbReference>
<keyword evidence="9 10" id="KW-0472">Membrane</keyword>
<dbReference type="Gene3D" id="2.60.40.10">
    <property type="entry name" value="Immunoglobulins"/>
    <property type="match status" value="1"/>
</dbReference>
<keyword evidence="7" id="KW-0732">Signal</keyword>
<evidence type="ECO:0000256" key="9">
    <source>
        <dbReference type="ARBA" id="ARBA00023136"/>
    </source>
</evidence>
<evidence type="ECO:0000256" key="3">
    <source>
        <dbReference type="ARBA" id="ARBA00022448"/>
    </source>
</evidence>
<dbReference type="CDD" id="cd06261">
    <property type="entry name" value="TM_PBP2"/>
    <property type="match status" value="1"/>
</dbReference>
<evidence type="ECO:0000256" key="8">
    <source>
        <dbReference type="ARBA" id="ARBA00022989"/>
    </source>
</evidence>
<feature type="transmembrane region" description="Helical" evidence="10">
    <location>
        <begin position="316"/>
        <end position="338"/>
    </location>
</feature>
<comment type="subcellular location">
    <subcellularLocation>
        <location evidence="2 10">Cell membrane</location>
        <topology evidence="2 10">Multi-pass membrane protein</topology>
    </subcellularLocation>
    <subcellularLocation>
        <location evidence="1">Secreted</location>
    </subcellularLocation>
</comment>
<dbReference type="InterPro" id="IPR000515">
    <property type="entry name" value="MetI-like"/>
</dbReference>
<dbReference type="InterPro" id="IPR013783">
    <property type="entry name" value="Ig-like_fold"/>
</dbReference>
<protein>
    <submittedName>
        <fullName evidence="12">Sugar ABC transporter permease</fullName>
    </submittedName>
</protein>
<dbReference type="PANTHER" id="PTHR43227">
    <property type="entry name" value="BLL4140 PROTEIN"/>
    <property type="match status" value="1"/>
</dbReference>
<feature type="transmembrane region" description="Helical" evidence="10">
    <location>
        <begin position="124"/>
        <end position="145"/>
    </location>
</feature>
<dbReference type="Pfam" id="PF17210">
    <property type="entry name" value="SdrD_B"/>
    <property type="match status" value="1"/>
</dbReference>
<evidence type="ECO:0000256" key="10">
    <source>
        <dbReference type="RuleBase" id="RU363032"/>
    </source>
</evidence>
<dbReference type="SUPFAM" id="SSF49478">
    <property type="entry name" value="Cna protein B-type domain"/>
    <property type="match status" value="1"/>
</dbReference>
<feature type="transmembrane region" description="Helical" evidence="10">
    <location>
        <begin position="31"/>
        <end position="54"/>
    </location>
</feature>
<name>A0ABP7FD28_9MICO</name>
<evidence type="ECO:0000256" key="1">
    <source>
        <dbReference type="ARBA" id="ARBA00004613"/>
    </source>
</evidence>
<dbReference type="PROSITE" id="PS50928">
    <property type="entry name" value="ABC_TM1"/>
    <property type="match status" value="1"/>
</dbReference>
<dbReference type="SUPFAM" id="SSF161098">
    <property type="entry name" value="MetI-like"/>
    <property type="match status" value="1"/>
</dbReference>
<keyword evidence="6 10" id="KW-0812">Transmembrane</keyword>
<dbReference type="EMBL" id="BAABAE010000003">
    <property type="protein sequence ID" value="GAA3736677.1"/>
    <property type="molecule type" value="Genomic_DNA"/>
</dbReference>
<feature type="transmembrane region" description="Helical" evidence="10">
    <location>
        <begin position="425"/>
        <end position="445"/>
    </location>
</feature>
<evidence type="ECO:0000259" key="11">
    <source>
        <dbReference type="PROSITE" id="PS50928"/>
    </source>
</evidence>
<keyword evidence="5" id="KW-0964">Secreted</keyword>
<dbReference type="InterPro" id="IPR035906">
    <property type="entry name" value="MetI-like_sf"/>
</dbReference>
<accession>A0ABP7FD28</accession>
<reference evidence="13" key="1">
    <citation type="journal article" date="2019" name="Int. J. Syst. Evol. Microbiol.">
        <title>The Global Catalogue of Microorganisms (GCM) 10K type strain sequencing project: providing services to taxonomists for standard genome sequencing and annotation.</title>
        <authorList>
            <consortium name="The Broad Institute Genomics Platform"/>
            <consortium name="The Broad Institute Genome Sequencing Center for Infectious Disease"/>
            <person name="Wu L."/>
            <person name="Ma J."/>
        </authorList>
    </citation>
    <scope>NUCLEOTIDE SEQUENCE [LARGE SCALE GENOMIC DNA]</scope>
    <source>
        <strain evidence="13">JCM 16949</strain>
    </source>
</reference>
<organism evidence="12 13">
    <name type="scientific">Leifsonella bigeumensis</name>
    <dbReference type="NCBI Taxonomy" id="433643"/>
    <lineage>
        <taxon>Bacteria</taxon>
        <taxon>Bacillati</taxon>
        <taxon>Actinomycetota</taxon>
        <taxon>Actinomycetes</taxon>
        <taxon>Micrococcales</taxon>
        <taxon>Microbacteriaceae</taxon>
        <taxon>Leifsonella</taxon>
    </lineage>
</organism>
<keyword evidence="13" id="KW-1185">Reference proteome</keyword>
<evidence type="ECO:0000313" key="12">
    <source>
        <dbReference type="EMBL" id="GAA3736677.1"/>
    </source>
</evidence>
<feature type="transmembrane region" description="Helical" evidence="10">
    <location>
        <begin position="374"/>
        <end position="396"/>
    </location>
</feature>
<dbReference type="PANTHER" id="PTHR43227:SF8">
    <property type="entry name" value="DIACETYLCHITOBIOSE UPTAKE SYSTEM PERMEASE PROTEIN DASB"/>
    <property type="match status" value="1"/>
</dbReference>
<feature type="domain" description="ABC transmembrane type-1" evidence="11">
    <location>
        <begin position="88"/>
        <end position="444"/>
    </location>
</feature>
<dbReference type="Proteomes" id="UP001501004">
    <property type="component" value="Unassembled WGS sequence"/>
</dbReference>
<dbReference type="InterPro" id="IPR050809">
    <property type="entry name" value="UgpAE/MalFG_permease"/>
</dbReference>
<keyword evidence="8 10" id="KW-1133">Transmembrane helix</keyword>
<comment type="similarity">
    <text evidence="10">Belongs to the binding-protein-dependent transport system permease family.</text>
</comment>